<proteinExistence type="predicted"/>
<evidence type="ECO:0000313" key="2">
    <source>
        <dbReference type="EMBL" id="KAK2823457.1"/>
    </source>
</evidence>
<keyword evidence="3" id="KW-1185">Reference proteome</keyword>
<feature type="region of interest" description="Disordered" evidence="1">
    <location>
        <begin position="79"/>
        <end position="99"/>
    </location>
</feature>
<comment type="caution">
    <text evidence="2">The sequence shown here is derived from an EMBL/GenBank/DDBJ whole genome shotgun (WGS) entry which is preliminary data.</text>
</comment>
<dbReference type="AlphaFoldDB" id="A0AA88RZ06"/>
<gene>
    <name evidence="2" type="ORF">Q7C36_020057</name>
</gene>
<dbReference type="EMBL" id="JAVHJS010000021">
    <property type="protein sequence ID" value="KAK2823457.1"/>
    <property type="molecule type" value="Genomic_DNA"/>
</dbReference>
<evidence type="ECO:0000256" key="1">
    <source>
        <dbReference type="SAM" id="MobiDB-lite"/>
    </source>
</evidence>
<accession>A0AA88RZ06</accession>
<sequence>MQFNCNVNVQSAFKDKRDGGSSGLEEQETEVVLDFQLIQEDSMWCIYTVSAERADVFFTSAKEAITWIRGMRPVRFGTDSYPIPDDEKTEHMNDAIGTA</sequence>
<name>A0AA88RZ06_TACVA</name>
<organism evidence="2 3">
    <name type="scientific">Tachysurus vachellii</name>
    <name type="common">Darkbarbel catfish</name>
    <name type="synonym">Pelteobagrus vachellii</name>
    <dbReference type="NCBI Taxonomy" id="175792"/>
    <lineage>
        <taxon>Eukaryota</taxon>
        <taxon>Metazoa</taxon>
        <taxon>Chordata</taxon>
        <taxon>Craniata</taxon>
        <taxon>Vertebrata</taxon>
        <taxon>Euteleostomi</taxon>
        <taxon>Actinopterygii</taxon>
        <taxon>Neopterygii</taxon>
        <taxon>Teleostei</taxon>
        <taxon>Ostariophysi</taxon>
        <taxon>Siluriformes</taxon>
        <taxon>Bagridae</taxon>
        <taxon>Tachysurus</taxon>
    </lineage>
</organism>
<reference evidence="2" key="1">
    <citation type="submission" date="2023-08" db="EMBL/GenBank/DDBJ databases">
        <title>Pelteobagrus vachellii genome.</title>
        <authorList>
            <person name="Liu H."/>
        </authorList>
    </citation>
    <scope>NUCLEOTIDE SEQUENCE</scope>
    <source>
        <strain evidence="2">PRFRI_2022a</strain>
        <tissue evidence="2">Muscle</tissue>
    </source>
</reference>
<evidence type="ECO:0000313" key="3">
    <source>
        <dbReference type="Proteomes" id="UP001187315"/>
    </source>
</evidence>
<protein>
    <submittedName>
        <fullName evidence="2">Uncharacterized protein</fullName>
    </submittedName>
</protein>
<dbReference type="Proteomes" id="UP001187315">
    <property type="component" value="Unassembled WGS sequence"/>
</dbReference>